<gene>
    <name evidence="3" type="ORF">AAHA92_19596</name>
</gene>
<dbReference type="Proteomes" id="UP001567538">
    <property type="component" value="Unassembled WGS sequence"/>
</dbReference>
<evidence type="ECO:0000256" key="1">
    <source>
        <dbReference type="SAM" id="MobiDB-lite"/>
    </source>
</evidence>
<evidence type="ECO:0000313" key="3">
    <source>
        <dbReference type="EMBL" id="KAL1551799.1"/>
    </source>
</evidence>
<feature type="chain" id="PRO_5044795027" evidence="2">
    <location>
        <begin position="18"/>
        <end position="121"/>
    </location>
</feature>
<reference evidence="3 4" key="1">
    <citation type="submission" date="2024-06" db="EMBL/GenBank/DDBJ databases">
        <title>A chromosome level genome sequence of Diviner's sage (Salvia divinorum).</title>
        <authorList>
            <person name="Ford S.A."/>
            <person name="Ro D.-K."/>
            <person name="Ness R.W."/>
            <person name="Phillips M.A."/>
        </authorList>
    </citation>
    <scope>NUCLEOTIDE SEQUENCE [LARGE SCALE GENOMIC DNA]</scope>
    <source>
        <strain evidence="3">SAF-2024a</strain>
        <tissue evidence="3">Leaf</tissue>
    </source>
</reference>
<evidence type="ECO:0000256" key="2">
    <source>
        <dbReference type="SAM" id="SignalP"/>
    </source>
</evidence>
<comment type="caution">
    <text evidence="3">The sequence shown here is derived from an EMBL/GenBank/DDBJ whole genome shotgun (WGS) entry which is preliminary data.</text>
</comment>
<feature type="compositionally biased region" description="Basic and acidic residues" evidence="1">
    <location>
        <begin position="42"/>
        <end position="59"/>
    </location>
</feature>
<organism evidence="3 4">
    <name type="scientific">Salvia divinorum</name>
    <name type="common">Maria pastora</name>
    <name type="synonym">Diviner's sage</name>
    <dbReference type="NCBI Taxonomy" id="28513"/>
    <lineage>
        <taxon>Eukaryota</taxon>
        <taxon>Viridiplantae</taxon>
        <taxon>Streptophyta</taxon>
        <taxon>Embryophyta</taxon>
        <taxon>Tracheophyta</taxon>
        <taxon>Spermatophyta</taxon>
        <taxon>Magnoliopsida</taxon>
        <taxon>eudicotyledons</taxon>
        <taxon>Gunneridae</taxon>
        <taxon>Pentapetalae</taxon>
        <taxon>asterids</taxon>
        <taxon>lamiids</taxon>
        <taxon>Lamiales</taxon>
        <taxon>Lamiaceae</taxon>
        <taxon>Nepetoideae</taxon>
        <taxon>Mentheae</taxon>
        <taxon>Salviinae</taxon>
        <taxon>Salvia</taxon>
        <taxon>Salvia subgen. Calosphace</taxon>
    </lineage>
</organism>
<feature type="compositionally biased region" description="Polar residues" evidence="1">
    <location>
        <begin position="29"/>
        <end position="41"/>
    </location>
</feature>
<evidence type="ECO:0000313" key="4">
    <source>
        <dbReference type="Proteomes" id="UP001567538"/>
    </source>
</evidence>
<dbReference type="EMBL" id="JBEAFC010000007">
    <property type="protein sequence ID" value="KAL1551799.1"/>
    <property type="molecule type" value="Genomic_DNA"/>
</dbReference>
<dbReference type="AlphaFoldDB" id="A0ABD1H9L1"/>
<keyword evidence="4" id="KW-1185">Reference proteome</keyword>
<keyword evidence="2" id="KW-0732">Signal</keyword>
<feature type="region of interest" description="Disordered" evidence="1">
    <location>
        <begin position="25"/>
        <end position="59"/>
    </location>
</feature>
<name>A0ABD1H9L1_SALDI</name>
<feature type="signal peptide" evidence="2">
    <location>
        <begin position="1"/>
        <end position="17"/>
    </location>
</feature>
<protein>
    <submittedName>
        <fullName evidence="3">Pentatricopeptide repeat protein</fullName>
    </submittedName>
</protein>
<sequence length="121" mass="13039">MYTRRAALFTLISLRSAIKFYGGSLGGAEQNQNPGGNQSDSFDSRNHDRNIAGGEADRIPSWHNFFGQLNHGGVRLENSRGGSYGGRVDMPVKNGGDYGVHPQNVDGSCYSNAGSYQRGLV</sequence>
<proteinExistence type="predicted"/>
<accession>A0ABD1H9L1</accession>